<reference evidence="3" key="1">
    <citation type="journal article" date="2021" name="BMC Genomics">
        <title>Chromosome-level genome assembly and manually-curated proteome of model necrotroph Parastagonospora nodorum Sn15 reveals a genome-wide trove of candidate effector homologs, and redundancy of virulence-related functions within an accessory chromosome.</title>
        <authorList>
            <person name="Bertazzoni S."/>
            <person name="Jones D.A.B."/>
            <person name="Phan H.T."/>
            <person name="Tan K.-C."/>
            <person name="Hane J.K."/>
        </authorList>
    </citation>
    <scope>NUCLEOTIDE SEQUENCE [LARGE SCALE GENOMIC DNA]</scope>
    <source>
        <strain evidence="3">SN15 / ATCC MYA-4574 / FGSC 10173)</strain>
    </source>
</reference>
<protein>
    <submittedName>
        <fullName evidence="2">Uncharacterized protein</fullName>
    </submittedName>
</protein>
<dbReference type="EMBL" id="CP069027">
    <property type="protein sequence ID" value="QRC94737.1"/>
    <property type="molecule type" value="Genomic_DNA"/>
</dbReference>
<dbReference type="OrthoDB" id="4506934at2759"/>
<evidence type="ECO:0000313" key="3">
    <source>
        <dbReference type="Proteomes" id="UP000663193"/>
    </source>
</evidence>
<keyword evidence="1" id="KW-0472">Membrane</keyword>
<sequence length="138" mass="15102">MGIPTTAQGPAPAYEAIFGDHPVNRNGPSGSTSAYAAVAQDEDVELHAHDHDHVRSPFSHEQNAPESTIDRVAELSRSKPHAHCELCDVQTAARQRQSREHEKFCCTMVAMTFSIAFVCAAIFGIVAVSMLSRNQRRD</sequence>
<keyword evidence="1" id="KW-1133">Transmembrane helix</keyword>
<keyword evidence="3" id="KW-1185">Reference proteome</keyword>
<evidence type="ECO:0000256" key="1">
    <source>
        <dbReference type="SAM" id="Phobius"/>
    </source>
</evidence>
<dbReference type="VEuPathDB" id="FungiDB:JI435_148900"/>
<feature type="transmembrane region" description="Helical" evidence="1">
    <location>
        <begin position="108"/>
        <end position="131"/>
    </location>
</feature>
<accession>A0A7U2I0D7</accession>
<gene>
    <name evidence="2" type="ORF">JI435_148900</name>
</gene>
<evidence type="ECO:0000313" key="2">
    <source>
        <dbReference type="EMBL" id="QRC94737.1"/>
    </source>
</evidence>
<dbReference type="AlphaFoldDB" id="A0A7U2I0D7"/>
<dbReference type="Proteomes" id="UP000663193">
    <property type="component" value="Chromosome 5"/>
</dbReference>
<organism evidence="2 3">
    <name type="scientific">Phaeosphaeria nodorum (strain SN15 / ATCC MYA-4574 / FGSC 10173)</name>
    <name type="common">Glume blotch fungus</name>
    <name type="synonym">Parastagonospora nodorum</name>
    <dbReference type="NCBI Taxonomy" id="321614"/>
    <lineage>
        <taxon>Eukaryota</taxon>
        <taxon>Fungi</taxon>
        <taxon>Dikarya</taxon>
        <taxon>Ascomycota</taxon>
        <taxon>Pezizomycotina</taxon>
        <taxon>Dothideomycetes</taxon>
        <taxon>Pleosporomycetidae</taxon>
        <taxon>Pleosporales</taxon>
        <taxon>Pleosporineae</taxon>
        <taxon>Phaeosphaeriaceae</taxon>
        <taxon>Parastagonospora</taxon>
    </lineage>
</organism>
<proteinExistence type="predicted"/>
<name>A0A7U2I0D7_PHANO</name>
<keyword evidence="1" id="KW-0812">Transmembrane</keyword>